<accession>V2Y6Z0</accession>
<comment type="caution">
    <text evidence="1">The sequence shown here is derived from an EMBL/GenBank/DDBJ whole genome shotgun (WGS) entry which is preliminary data.</text>
</comment>
<dbReference type="RefSeq" id="WP_023354206.1">
    <property type="nucleotide sequence ID" value="NZ_KI535367.1"/>
</dbReference>
<organism evidence="1 2">
    <name type="scientific">Catonella morbi ATCC 51271</name>
    <dbReference type="NCBI Taxonomy" id="592026"/>
    <lineage>
        <taxon>Bacteria</taxon>
        <taxon>Bacillati</taxon>
        <taxon>Bacillota</taxon>
        <taxon>Clostridia</taxon>
        <taxon>Lachnospirales</taxon>
        <taxon>Lachnospiraceae</taxon>
        <taxon>Catonella</taxon>
    </lineage>
</organism>
<dbReference type="Proteomes" id="UP000018227">
    <property type="component" value="Unassembled WGS sequence"/>
</dbReference>
<sequence length="130" mass="15199">MIEMNLIQAYGNFSAEKRIDIIRNNYPNFLEIVDGYIEGLCYMIEYERGSNGFGERDNLGMEIQIGNMKSEFMQKKAIRNVLTREALLKCDFSGDVLDGVEKSEDYIRDAKILREMRRDYNVFRSQLGMD</sequence>
<evidence type="ECO:0000313" key="2">
    <source>
        <dbReference type="Proteomes" id="UP000018227"/>
    </source>
</evidence>
<dbReference type="HOGENOM" id="CLU_1934257_0_0_9"/>
<name>V2Y6Z0_9FIRM</name>
<protein>
    <submittedName>
        <fullName evidence="1">Uncharacterized protein</fullName>
    </submittedName>
</protein>
<dbReference type="AlphaFoldDB" id="V2Y6Z0"/>
<gene>
    <name evidence="1" type="ORF">GCWU0000282_001326</name>
</gene>
<evidence type="ECO:0000313" key="1">
    <source>
        <dbReference type="EMBL" id="ESL03466.1"/>
    </source>
</evidence>
<dbReference type="EMBL" id="ACIL03000010">
    <property type="protein sequence ID" value="ESL03466.1"/>
    <property type="molecule type" value="Genomic_DNA"/>
</dbReference>
<proteinExistence type="predicted"/>
<keyword evidence="2" id="KW-1185">Reference proteome</keyword>
<dbReference type="STRING" id="592026.GCWU0000282_001326"/>
<reference evidence="1 2" key="1">
    <citation type="submission" date="2013-06" db="EMBL/GenBank/DDBJ databases">
        <authorList>
            <person name="Weinstock G."/>
            <person name="Sodergren E."/>
            <person name="Clifton S."/>
            <person name="Fulton L."/>
            <person name="Fulton B."/>
            <person name="Courtney L."/>
            <person name="Fronick C."/>
            <person name="Harrison M."/>
            <person name="Strong C."/>
            <person name="Farmer C."/>
            <person name="Delahaunty K."/>
            <person name="Markovic C."/>
            <person name="Hall O."/>
            <person name="Minx P."/>
            <person name="Tomlinson C."/>
            <person name="Mitreva M."/>
            <person name="Nelson J."/>
            <person name="Hou S."/>
            <person name="Wollam A."/>
            <person name="Pepin K.H."/>
            <person name="Johnson M."/>
            <person name="Bhonagiri V."/>
            <person name="Nash W.E."/>
            <person name="Warren W."/>
            <person name="Chinwalla A."/>
            <person name="Mardis E.R."/>
            <person name="Wilson R.K."/>
        </authorList>
    </citation>
    <scope>NUCLEOTIDE SEQUENCE [LARGE SCALE GENOMIC DNA]</scope>
    <source>
        <strain evidence="1 2">ATCC 51271</strain>
    </source>
</reference>